<dbReference type="SUPFAM" id="SSF57850">
    <property type="entry name" value="RING/U-box"/>
    <property type="match status" value="1"/>
</dbReference>
<reference evidence="5" key="1">
    <citation type="journal article" date="2020" name="Ecol. Evol.">
        <title>Genome structure and content of the rice root-knot nematode (Meloidogyne graminicola).</title>
        <authorList>
            <person name="Phan N.T."/>
            <person name="Danchin E.G.J."/>
            <person name="Klopp C."/>
            <person name="Perfus-Barbeoch L."/>
            <person name="Kozlowski D.K."/>
            <person name="Koutsovoulos G.D."/>
            <person name="Lopez-Roques C."/>
            <person name="Bouchez O."/>
            <person name="Zahm M."/>
            <person name="Besnard G."/>
            <person name="Bellafiore S."/>
        </authorList>
    </citation>
    <scope>NUCLEOTIDE SEQUENCE</scope>
    <source>
        <strain evidence="5">VN-18</strain>
    </source>
</reference>
<dbReference type="OrthoDB" id="9049620at2759"/>
<sequence length="132" mass="14628">MSSPLGYCCICYIAFSPGDVYNLKCGHTFHKNCITRWFCNGITCPRCTRAAVSADLRKIYFDGAPEETSQQLNNLNQSSGLTPCSFTASPVNQSGNAIQVIVKDLNNLKFTIRNLREHSTVKDLKNAIAVYI</sequence>
<dbReference type="GO" id="GO:0016567">
    <property type="term" value="P:protein ubiquitination"/>
    <property type="evidence" value="ECO:0007669"/>
    <property type="project" value="TreeGrafter"/>
</dbReference>
<dbReference type="AlphaFoldDB" id="A0A8T0A386"/>
<evidence type="ECO:0000313" key="5">
    <source>
        <dbReference type="EMBL" id="KAF7639779.1"/>
    </source>
</evidence>
<evidence type="ECO:0000259" key="4">
    <source>
        <dbReference type="PROSITE" id="PS50089"/>
    </source>
</evidence>
<dbReference type="SMART" id="SM00184">
    <property type="entry name" value="RING"/>
    <property type="match status" value="1"/>
</dbReference>
<feature type="domain" description="RING-type" evidence="4">
    <location>
        <begin position="8"/>
        <end position="48"/>
    </location>
</feature>
<dbReference type="PANTHER" id="PTHR46569:SF1">
    <property type="entry name" value="E3 UBIQUITIN-PROTEIN LIGASE RFWD3-RELATED"/>
    <property type="match status" value="1"/>
</dbReference>
<accession>A0A8T0A386</accession>
<protein>
    <recommendedName>
        <fullName evidence="4">RING-type domain-containing protein</fullName>
    </recommendedName>
</protein>
<dbReference type="GO" id="GO:0005634">
    <property type="term" value="C:nucleus"/>
    <property type="evidence" value="ECO:0007669"/>
    <property type="project" value="TreeGrafter"/>
</dbReference>
<keyword evidence="6" id="KW-1185">Reference proteome</keyword>
<proteinExistence type="predicted"/>
<dbReference type="GO" id="GO:0090734">
    <property type="term" value="C:site of DNA damage"/>
    <property type="evidence" value="ECO:0007669"/>
    <property type="project" value="TreeGrafter"/>
</dbReference>
<keyword evidence="1 3" id="KW-0479">Metal-binding</keyword>
<dbReference type="PANTHER" id="PTHR46569">
    <property type="entry name" value="E3 UBIQUITIN-PROTEIN LIGASE TRAIP"/>
    <property type="match status" value="1"/>
</dbReference>
<name>A0A8T0A386_9BILA</name>
<evidence type="ECO:0000313" key="6">
    <source>
        <dbReference type="Proteomes" id="UP000605970"/>
    </source>
</evidence>
<organism evidence="5 6">
    <name type="scientific">Meloidogyne graminicola</name>
    <dbReference type="NCBI Taxonomy" id="189291"/>
    <lineage>
        <taxon>Eukaryota</taxon>
        <taxon>Metazoa</taxon>
        <taxon>Ecdysozoa</taxon>
        <taxon>Nematoda</taxon>
        <taxon>Chromadorea</taxon>
        <taxon>Rhabditida</taxon>
        <taxon>Tylenchina</taxon>
        <taxon>Tylenchomorpha</taxon>
        <taxon>Tylenchoidea</taxon>
        <taxon>Meloidogynidae</taxon>
        <taxon>Meloidogyninae</taxon>
        <taxon>Meloidogyne</taxon>
    </lineage>
</organism>
<dbReference type="PROSITE" id="PS50089">
    <property type="entry name" value="ZF_RING_2"/>
    <property type="match status" value="1"/>
</dbReference>
<dbReference type="Pfam" id="PF13639">
    <property type="entry name" value="zf-RING_2"/>
    <property type="match status" value="1"/>
</dbReference>
<dbReference type="EMBL" id="JABEBT010000003">
    <property type="protein sequence ID" value="KAF7639779.1"/>
    <property type="molecule type" value="Genomic_DNA"/>
</dbReference>
<dbReference type="Proteomes" id="UP000605970">
    <property type="component" value="Unassembled WGS sequence"/>
</dbReference>
<dbReference type="InterPro" id="IPR052639">
    <property type="entry name" value="TRAIP_ubiq-protein_ligase"/>
</dbReference>
<keyword evidence="1 3" id="KW-0863">Zinc-finger</keyword>
<comment type="caution">
    <text evidence="5">The sequence shown here is derived from an EMBL/GenBank/DDBJ whole genome shotgun (WGS) entry which is preliminary data.</text>
</comment>
<evidence type="ECO:0000256" key="3">
    <source>
        <dbReference type="PROSITE-ProRule" id="PRU00175"/>
    </source>
</evidence>
<dbReference type="GO" id="GO:0008270">
    <property type="term" value="F:zinc ion binding"/>
    <property type="evidence" value="ECO:0007669"/>
    <property type="project" value="UniProtKB-KW"/>
</dbReference>
<evidence type="ECO:0000256" key="1">
    <source>
        <dbReference type="ARBA" id="ARBA00022771"/>
    </source>
</evidence>
<gene>
    <name evidence="5" type="ORF">Mgra_00000700</name>
</gene>
<dbReference type="InterPro" id="IPR001841">
    <property type="entry name" value="Znf_RING"/>
</dbReference>
<evidence type="ECO:0000256" key="2">
    <source>
        <dbReference type="ARBA" id="ARBA00022833"/>
    </source>
</evidence>
<dbReference type="InterPro" id="IPR013083">
    <property type="entry name" value="Znf_RING/FYVE/PHD"/>
</dbReference>
<dbReference type="GO" id="GO:0061630">
    <property type="term" value="F:ubiquitin protein ligase activity"/>
    <property type="evidence" value="ECO:0007669"/>
    <property type="project" value="TreeGrafter"/>
</dbReference>
<dbReference type="GO" id="GO:0031297">
    <property type="term" value="P:replication fork processing"/>
    <property type="evidence" value="ECO:0007669"/>
    <property type="project" value="TreeGrafter"/>
</dbReference>
<keyword evidence="2" id="KW-0862">Zinc</keyword>
<dbReference type="Gene3D" id="3.30.40.10">
    <property type="entry name" value="Zinc/RING finger domain, C3HC4 (zinc finger)"/>
    <property type="match status" value="1"/>
</dbReference>